<keyword evidence="2 5" id="KW-0597">Phosphoprotein</keyword>
<feature type="modified residue" description="Phosphohistidine; by autocatalysis" evidence="5">
    <location>
        <position position="295"/>
    </location>
</feature>
<dbReference type="SUPFAM" id="SSF55785">
    <property type="entry name" value="PYP-like sensor domain (PAS domain)"/>
    <property type="match status" value="1"/>
</dbReference>
<keyword evidence="4" id="KW-0997">Cell inner membrane</keyword>
<dbReference type="InterPro" id="IPR027460">
    <property type="entry name" value="ArcB_TM_sf"/>
</dbReference>
<evidence type="ECO:0000256" key="2">
    <source>
        <dbReference type="ARBA" id="ARBA00022553"/>
    </source>
</evidence>
<dbReference type="FunFam" id="3.30.565.10:FF:000010">
    <property type="entry name" value="Sensor histidine kinase RcsC"/>
    <property type="match status" value="1"/>
</dbReference>
<feature type="domain" description="PAS" evidence="12">
    <location>
        <begin position="156"/>
        <end position="226"/>
    </location>
</feature>
<reference evidence="15 16" key="1">
    <citation type="journal article" date="2017" name="Antonie Van Leeuwenhoek">
        <title>Rhizobium rhizosphaerae sp. nov., a novel species isolated from rice rhizosphere.</title>
        <authorList>
            <person name="Zhao J.J."/>
            <person name="Zhang J."/>
            <person name="Zhang R.J."/>
            <person name="Zhang C.W."/>
            <person name="Yin H.Q."/>
            <person name="Zhang X.X."/>
        </authorList>
    </citation>
    <scope>NUCLEOTIDE SEQUENCE [LARGE SCALE GENOMIC DNA]</scope>
    <source>
        <strain evidence="15 16">E3</strain>
    </source>
</reference>
<dbReference type="InterPro" id="IPR003594">
    <property type="entry name" value="HATPase_dom"/>
</dbReference>
<dbReference type="CDD" id="cd00088">
    <property type="entry name" value="HPT"/>
    <property type="match status" value="1"/>
</dbReference>
<dbReference type="InterPro" id="IPR050956">
    <property type="entry name" value="2C_system_His_kinase"/>
</dbReference>
<dbReference type="CDD" id="cd00130">
    <property type="entry name" value="PAS"/>
    <property type="match status" value="1"/>
</dbReference>
<dbReference type="SMART" id="SM00388">
    <property type="entry name" value="HisKA"/>
    <property type="match status" value="1"/>
</dbReference>
<dbReference type="GO" id="GO:0005524">
    <property type="term" value="F:ATP binding"/>
    <property type="evidence" value="ECO:0007669"/>
    <property type="project" value="UniProtKB-UniRule"/>
</dbReference>
<comment type="catalytic activity">
    <reaction evidence="1 4">
        <text>ATP + protein L-histidine = ADP + protein N-phospho-L-histidine.</text>
        <dbReference type="EC" id="2.7.13.3"/>
    </reaction>
</comment>
<dbReference type="InterPro" id="IPR036097">
    <property type="entry name" value="HisK_dim/P_sf"/>
</dbReference>
<keyword evidence="9" id="KW-0812">Transmembrane</keyword>
<evidence type="ECO:0000256" key="1">
    <source>
        <dbReference type="ARBA" id="ARBA00000085"/>
    </source>
</evidence>
<dbReference type="EC" id="2.7.13.3" evidence="4"/>
<evidence type="ECO:0000259" key="10">
    <source>
        <dbReference type="PROSITE" id="PS50109"/>
    </source>
</evidence>
<dbReference type="Pfam" id="PF18415">
    <property type="entry name" value="HKR_ArcB_TM"/>
    <property type="match status" value="1"/>
</dbReference>
<evidence type="ECO:0000259" key="14">
    <source>
        <dbReference type="PROSITE" id="PS50894"/>
    </source>
</evidence>
<dbReference type="PROSITE" id="PS50112">
    <property type="entry name" value="PAS"/>
    <property type="match status" value="1"/>
</dbReference>
<keyword evidence="4 15" id="KW-0418">Kinase</keyword>
<evidence type="ECO:0000256" key="9">
    <source>
        <dbReference type="SAM" id="Phobius"/>
    </source>
</evidence>
<dbReference type="SMART" id="SM00448">
    <property type="entry name" value="REC"/>
    <property type="match status" value="1"/>
</dbReference>
<dbReference type="Gene3D" id="1.10.287.130">
    <property type="match status" value="1"/>
</dbReference>
<dbReference type="SUPFAM" id="SSF47384">
    <property type="entry name" value="Homodimeric domain of signal transducing histidine kinase"/>
    <property type="match status" value="1"/>
</dbReference>
<organism evidence="15 16">
    <name type="scientific">Aliiglaciecola lipolytica E3</name>
    <dbReference type="NCBI Taxonomy" id="1127673"/>
    <lineage>
        <taxon>Bacteria</taxon>
        <taxon>Pseudomonadati</taxon>
        <taxon>Pseudomonadota</taxon>
        <taxon>Gammaproteobacteria</taxon>
        <taxon>Alteromonadales</taxon>
        <taxon>Alteromonadaceae</taxon>
        <taxon>Aliiglaciecola</taxon>
    </lineage>
</organism>
<feature type="transmembrane region" description="Helical" evidence="9">
    <location>
        <begin position="58"/>
        <end position="77"/>
    </location>
</feature>
<evidence type="ECO:0000256" key="3">
    <source>
        <dbReference type="ARBA" id="ARBA00023012"/>
    </source>
</evidence>
<dbReference type="InterPro" id="IPR000700">
    <property type="entry name" value="PAS-assoc_C"/>
</dbReference>
<dbReference type="eggNOG" id="COG2198">
    <property type="taxonomic scope" value="Bacteria"/>
</dbReference>
<evidence type="ECO:0000259" key="13">
    <source>
        <dbReference type="PROSITE" id="PS50113"/>
    </source>
</evidence>
<dbReference type="Proteomes" id="UP000006334">
    <property type="component" value="Unassembled WGS sequence"/>
</dbReference>
<dbReference type="InterPro" id="IPR013656">
    <property type="entry name" value="PAS_4"/>
</dbReference>
<dbReference type="Gene3D" id="3.30.565.10">
    <property type="entry name" value="Histidine kinase-like ATPase, C-terminal domain"/>
    <property type="match status" value="1"/>
</dbReference>
<comment type="caution">
    <text evidence="15">The sequence shown here is derived from an EMBL/GenBank/DDBJ whole genome shotgun (WGS) entry which is preliminary data.</text>
</comment>
<dbReference type="InterPro" id="IPR004358">
    <property type="entry name" value="Sig_transdc_His_kin-like_C"/>
</dbReference>
<dbReference type="PROSITE" id="PS50110">
    <property type="entry name" value="RESPONSE_REGULATORY"/>
    <property type="match status" value="1"/>
</dbReference>
<comment type="PTM">
    <text evidence="5">Activation requires a sequential transfer of a phosphate group from a His in the primary transmitter domain, to an Asp in the receiver domain and to a His in the secondary transmitter domain.</text>
</comment>
<dbReference type="Gene3D" id="3.40.50.2300">
    <property type="match status" value="1"/>
</dbReference>
<dbReference type="eggNOG" id="COG0784">
    <property type="taxonomic scope" value="Bacteria"/>
</dbReference>
<evidence type="ECO:0000259" key="11">
    <source>
        <dbReference type="PROSITE" id="PS50110"/>
    </source>
</evidence>
<dbReference type="InterPro" id="IPR000014">
    <property type="entry name" value="PAS"/>
</dbReference>
<dbReference type="InterPro" id="IPR003661">
    <property type="entry name" value="HisK_dim/P_dom"/>
</dbReference>
<evidence type="ECO:0000256" key="5">
    <source>
        <dbReference type="PIRSR" id="PIRSR003182-50"/>
    </source>
</evidence>
<dbReference type="SUPFAM" id="SSF52172">
    <property type="entry name" value="CheY-like"/>
    <property type="match status" value="1"/>
</dbReference>
<dbReference type="CDD" id="cd17546">
    <property type="entry name" value="REC_hyHK_CKI1_RcsC-like"/>
    <property type="match status" value="1"/>
</dbReference>
<dbReference type="Gene3D" id="1.10.287.970">
    <property type="entry name" value="His Kinase A (phosphoacceptor) domain"/>
    <property type="match status" value="1"/>
</dbReference>
<dbReference type="InterPro" id="IPR001789">
    <property type="entry name" value="Sig_transdc_resp-reg_receiver"/>
</dbReference>
<evidence type="ECO:0000256" key="7">
    <source>
        <dbReference type="PROSITE-ProRule" id="PRU00169"/>
    </source>
</evidence>
<keyword evidence="4" id="KW-1003">Cell membrane</keyword>
<dbReference type="InterPro" id="IPR008207">
    <property type="entry name" value="Sig_transdc_His_kin_Hpt_dom"/>
</dbReference>
<dbReference type="Pfam" id="PF00072">
    <property type="entry name" value="Response_reg"/>
    <property type="match status" value="1"/>
</dbReference>
<dbReference type="PROSITE" id="PS50109">
    <property type="entry name" value="HIS_KIN"/>
    <property type="match status" value="1"/>
</dbReference>
<dbReference type="Pfam" id="PF08448">
    <property type="entry name" value="PAS_4"/>
    <property type="match status" value="1"/>
</dbReference>
<dbReference type="RefSeq" id="WP_008844877.1">
    <property type="nucleotide sequence ID" value="NZ_BAEN01000046.1"/>
</dbReference>
<dbReference type="eggNOG" id="COG2205">
    <property type="taxonomic scope" value="Bacteria"/>
</dbReference>
<evidence type="ECO:0000256" key="4">
    <source>
        <dbReference type="PIRNR" id="PIRNR003182"/>
    </source>
</evidence>
<dbReference type="PRINTS" id="PR00344">
    <property type="entry name" value="BCTRLSENSOR"/>
</dbReference>
<dbReference type="SMART" id="SM00086">
    <property type="entry name" value="PAC"/>
    <property type="match status" value="1"/>
</dbReference>
<dbReference type="PROSITE" id="PS50113">
    <property type="entry name" value="PAC"/>
    <property type="match status" value="1"/>
</dbReference>
<dbReference type="Pfam" id="PF02518">
    <property type="entry name" value="HATPase_c"/>
    <property type="match status" value="1"/>
</dbReference>
<dbReference type="NCBIfam" id="TIGR00229">
    <property type="entry name" value="sensory_box"/>
    <property type="match status" value="1"/>
</dbReference>
<dbReference type="SMART" id="SM00387">
    <property type="entry name" value="HATPase_c"/>
    <property type="match status" value="1"/>
</dbReference>
<dbReference type="STRING" id="1127673.GLIP_2446"/>
<dbReference type="GO" id="GO:0005886">
    <property type="term" value="C:plasma membrane"/>
    <property type="evidence" value="ECO:0007669"/>
    <property type="project" value="UniProtKB-SubCell"/>
</dbReference>
<keyword evidence="9" id="KW-1133">Transmembrane helix</keyword>
<feature type="domain" description="Histidine kinase" evidence="10">
    <location>
        <begin position="292"/>
        <end position="513"/>
    </location>
</feature>
<keyword evidence="4" id="KW-0804">Transcription</keyword>
<dbReference type="CDD" id="cd16922">
    <property type="entry name" value="HATPase_EvgS-ArcB-TorS-like"/>
    <property type="match status" value="1"/>
</dbReference>
<feature type="coiled-coil region" evidence="8">
    <location>
        <begin position="80"/>
        <end position="140"/>
    </location>
</feature>
<dbReference type="InterPro" id="IPR001610">
    <property type="entry name" value="PAC"/>
</dbReference>
<evidence type="ECO:0000313" key="15">
    <source>
        <dbReference type="EMBL" id="GAC15072.1"/>
    </source>
</evidence>
<dbReference type="OrthoDB" id="9810730at2"/>
<dbReference type="EMBL" id="BAEN01000046">
    <property type="protein sequence ID" value="GAC15072.1"/>
    <property type="molecule type" value="Genomic_DNA"/>
</dbReference>
<keyword evidence="4 9" id="KW-0472">Membrane</keyword>
<keyword evidence="3 4" id="KW-0902">Two-component regulatory system</keyword>
<dbReference type="InterPro" id="IPR005467">
    <property type="entry name" value="His_kinase_dom"/>
</dbReference>
<evidence type="ECO:0000259" key="12">
    <source>
        <dbReference type="PROSITE" id="PS50112"/>
    </source>
</evidence>
<dbReference type="PANTHER" id="PTHR43719">
    <property type="entry name" value="TWO-COMPONENT HISTIDINE KINASE"/>
    <property type="match status" value="1"/>
</dbReference>
<dbReference type="Pfam" id="PF00512">
    <property type="entry name" value="HisKA"/>
    <property type="match status" value="1"/>
</dbReference>
<keyword evidence="4" id="KW-0805">Transcription regulation</keyword>
<dbReference type="NCBIfam" id="NF008302">
    <property type="entry name" value="PRK11091.1"/>
    <property type="match status" value="1"/>
</dbReference>
<dbReference type="PANTHER" id="PTHR43719:SF27">
    <property type="entry name" value="AEROBIC RESPIRATION CONTROL SENSOR PROTEIN ARCB"/>
    <property type="match status" value="1"/>
</dbReference>
<keyword evidence="8" id="KW-0175">Coiled coil</keyword>
<keyword evidence="4" id="KW-0547">Nucleotide-binding</keyword>
<feature type="domain" description="HPt" evidence="14">
    <location>
        <begin position="680"/>
        <end position="773"/>
    </location>
</feature>
<dbReference type="GO" id="GO:0000155">
    <property type="term" value="F:phosphorelay sensor kinase activity"/>
    <property type="evidence" value="ECO:0007669"/>
    <property type="project" value="UniProtKB-UniRule"/>
</dbReference>
<proteinExistence type="predicted"/>
<gene>
    <name evidence="15" type="primary">arcB</name>
    <name evidence="15" type="ORF">GLIP_2446</name>
</gene>
<keyword evidence="4 15" id="KW-0808">Transferase</keyword>
<dbReference type="PIRSF" id="PIRSF003182">
    <property type="entry name" value="ArcB"/>
    <property type="match status" value="1"/>
</dbReference>
<feature type="modified residue" description="4-aspartylphosphate" evidence="5 7">
    <location>
        <position position="578"/>
    </location>
</feature>
<dbReference type="PROSITE" id="PS50894">
    <property type="entry name" value="HPT"/>
    <property type="match status" value="1"/>
</dbReference>
<name>K6YA52_9ALTE</name>
<dbReference type="SMART" id="SM00091">
    <property type="entry name" value="PAS"/>
    <property type="match status" value="1"/>
</dbReference>
<feature type="transmembrane region" description="Helical" evidence="9">
    <location>
        <begin position="26"/>
        <end position="46"/>
    </location>
</feature>
<dbReference type="SUPFAM" id="SSF47226">
    <property type="entry name" value="Histidine-containing phosphotransfer domain, HPT domain"/>
    <property type="match status" value="1"/>
</dbReference>
<sequence>MQSKAPIESWAIGVARFVTRFGTLKISVFFVLLTLAFTIGGSYLLRMALSGEVEIEDFVSAVILTMLSAPWVLYVFIELVKQLEQSRDSLSEAVQQLELMREEDVLRNHELQMSVQKLNYEIEQRKNAQLEREIVFHDLEREIKDKSDQELEARRLSTLLRLIIDASPDLIYYRNEEGQFAGCNRVAEQMTGKTEAELIGLTPHQVYDEDLARQVVASDHEVLETNASITEELWLRFADGRRRYFEMRKVPFYDKDGNRLGLLAFGRDITERKQAENAVTKANKDKTAFIATISHELRTPLNGIVGLSRMLRDTSLSDEQFAWVSTIYASAITLGNIFNDIVDLDKLDRDRLELSLKTVSLKEFTNELGSIIQLLAADKGLRFETQIIEPIPFQVEADGTRLRQVLWNLLFNAVKFTQKGKVNLTVEATEEKPGISSVKFTIKDTGVGIPKSEIDKIFAMYYQVNHPDHQSATGTGIGLAICKEMVTLMKGEIKVNSVVGEGTCFTVELPLKINNTPLQLQELLVHGLQILLVEDIELNVMVAKALLEKLGQTVEVAMNGQDALKMAREKQYDLILLDIQLPDMTGFNVASVLHEEGLVEQTPIVALTANVIKTRQEYLNNGMDDVIAKPIKKSRVIEVFNNLFAEQKHIPEFSVEEAKPSDLDAILDLDLLQMLVDTIGHEMVRTSVGVFQENMPDYMEILKINLSANDKEEVCSQAHKIKGAAGSVGLARVQKIANRIQQGDHPTWWENVHDWVEELEMAETQDLAKLNDWLSAQNIDD</sequence>
<dbReference type="Gene3D" id="3.30.450.20">
    <property type="entry name" value="PAS domain"/>
    <property type="match status" value="1"/>
</dbReference>
<feature type="domain" description="Response regulatory" evidence="11">
    <location>
        <begin position="529"/>
        <end position="644"/>
    </location>
</feature>
<dbReference type="SUPFAM" id="SSF55874">
    <property type="entry name" value="ATPase domain of HSP90 chaperone/DNA topoisomerase II/histidine kinase"/>
    <property type="match status" value="1"/>
</dbReference>
<dbReference type="InterPro" id="IPR014409">
    <property type="entry name" value="Sig_transdc_His_kin_hyb_ArcB"/>
</dbReference>
<dbReference type="Gene3D" id="1.20.120.160">
    <property type="entry name" value="HPT domain"/>
    <property type="match status" value="1"/>
</dbReference>
<dbReference type="InterPro" id="IPR040642">
    <property type="entry name" value="HKR_ArcB_TM"/>
</dbReference>
<evidence type="ECO:0000313" key="16">
    <source>
        <dbReference type="Proteomes" id="UP000006334"/>
    </source>
</evidence>
<comment type="subcellular location">
    <subcellularLocation>
        <location evidence="4">Cell inner membrane</location>
        <topology evidence="4">Multi-pass membrane protein</topology>
    </subcellularLocation>
</comment>
<accession>K6YA52</accession>
<dbReference type="InterPro" id="IPR036890">
    <property type="entry name" value="HATPase_C_sf"/>
</dbReference>
<evidence type="ECO:0000256" key="8">
    <source>
        <dbReference type="SAM" id="Coils"/>
    </source>
</evidence>
<keyword evidence="16" id="KW-1185">Reference proteome</keyword>
<dbReference type="InterPro" id="IPR035965">
    <property type="entry name" value="PAS-like_dom_sf"/>
</dbReference>
<feature type="modified residue" description="Phosphohistidine" evidence="5 6">
    <location>
        <position position="719"/>
    </location>
</feature>
<dbReference type="Pfam" id="PF01627">
    <property type="entry name" value="Hpt"/>
    <property type="match status" value="1"/>
</dbReference>
<feature type="domain" description="PAC" evidence="13">
    <location>
        <begin position="229"/>
        <end position="281"/>
    </location>
</feature>
<evidence type="ECO:0000256" key="6">
    <source>
        <dbReference type="PROSITE-ProRule" id="PRU00110"/>
    </source>
</evidence>
<dbReference type="InterPro" id="IPR036641">
    <property type="entry name" value="HPT_dom_sf"/>
</dbReference>
<keyword evidence="4" id="KW-0067">ATP-binding</keyword>
<dbReference type="InterPro" id="IPR011006">
    <property type="entry name" value="CheY-like_superfamily"/>
</dbReference>
<dbReference type="AlphaFoldDB" id="K6YA52"/>
<protein>
    <recommendedName>
        <fullName evidence="4">Aerobic respiration control sensor protein</fullName>
        <ecNumber evidence="4">2.7.13.3</ecNumber>
    </recommendedName>
</protein>
<dbReference type="CDD" id="cd00082">
    <property type="entry name" value="HisKA"/>
    <property type="match status" value="1"/>
</dbReference>